<accession>A0A5M9JVM3</accession>
<comment type="caution">
    <text evidence="1">The sequence shown here is derived from an EMBL/GenBank/DDBJ whole genome shotgun (WGS) entry which is preliminary data.</text>
</comment>
<gene>
    <name evidence="1" type="ORF">EYC84_000264</name>
</gene>
<evidence type="ECO:0000313" key="2">
    <source>
        <dbReference type="Proteomes" id="UP000322873"/>
    </source>
</evidence>
<organism evidence="1 2">
    <name type="scientific">Monilinia fructicola</name>
    <name type="common">Brown rot fungus</name>
    <name type="synonym">Ciboria fructicola</name>
    <dbReference type="NCBI Taxonomy" id="38448"/>
    <lineage>
        <taxon>Eukaryota</taxon>
        <taxon>Fungi</taxon>
        <taxon>Dikarya</taxon>
        <taxon>Ascomycota</taxon>
        <taxon>Pezizomycotina</taxon>
        <taxon>Leotiomycetes</taxon>
        <taxon>Helotiales</taxon>
        <taxon>Sclerotiniaceae</taxon>
        <taxon>Monilinia</taxon>
    </lineage>
</organism>
<name>A0A5M9JVM3_MONFR</name>
<protein>
    <submittedName>
        <fullName evidence="1">Uncharacterized protein</fullName>
    </submittedName>
</protein>
<dbReference type="Proteomes" id="UP000322873">
    <property type="component" value="Unassembled WGS sequence"/>
</dbReference>
<evidence type="ECO:0000313" key="1">
    <source>
        <dbReference type="EMBL" id="KAA8570875.1"/>
    </source>
</evidence>
<dbReference type="EMBL" id="VICG01000006">
    <property type="protein sequence ID" value="KAA8570875.1"/>
    <property type="molecule type" value="Genomic_DNA"/>
</dbReference>
<reference evidence="1 2" key="1">
    <citation type="submission" date="2019-06" db="EMBL/GenBank/DDBJ databases">
        <title>Genome Sequence of the Brown Rot Fungal Pathogen Monilinia fructicola.</title>
        <authorList>
            <person name="De Miccolis Angelini R.M."/>
            <person name="Landi L."/>
            <person name="Abate D."/>
            <person name="Pollastro S."/>
            <person name="Romanazzi G."/>
            <person name="Faretra F."/>
        </authorList>
    </citation>
    <scope>NUCLEOTIDE SEQUENCE [LARGE SCALE GENOMIC DNA]</scope>
    <source>
        <strain evidence="1 2">Mfrc123</strain>
    </source>
</reference>
<sequence>MVKNGIGRLGSSITLERGYFRRSLVFAAFYGTFPGMEEALLSRLYVSATIQKDRQTSQCDTNSMAKSSESCLTNLDYSTT</sequence>
<keyword evidence="2" id="KW-1185">Reference proteome</keyword>
<proteinExistence type="predicted"/>
<dbReference type="AlphaFoldDB" id="A0A5M9JVM3"/>